<protein>
    <submittedName>
        <fullName evidence="7">Sodium:calcium antiporter</fullName>
    </submittedName>
</protein>
<accession>A0A6N9TQV0</accession>
<keyword evidence="2 5" id="KW-0812">Transmembrane</keyword>
<dbReference type="Gene3D" id="1.20.1420.30">
    <property type="entry name" value="NCX, central ion-binding region"/>
    <property type="match status" value="1"/>
</dbReference>
<evidence type="ECO:0000256" key="5">
    <source>
        <dbReference type="SAM" id="Phobius"/>
    </source>
</evidence>
<feature type="transmembrane region" description="Helical" evidence="5">
    <location>
        <begin position="136"/>
        <end position="155"/>
    </location>
</feature>
<dbReference type="Pfam" id="PF01699">
    <property type="entry name" value="Na_Ca_ex"/>
    <property type="match status" value="1"/>
</dbReference>
<keyword evidence="4 5" id="KW-0472">Membrane</keyword>
<dbReference type="PANTHER" id="PTHR10846:SF8">
    <property type="entry name" value="INNER MEMBRANE PROTEIN YRBG"/>
    <property type="match status" value="1"/>
</dbReference>
<keyword evidence="8" id="KW-1185">Reference proteome</keyword>
<name>A0A6N9TQV0_DISTH</name>
<dbReference type="PANTHER" id="PTHR10846">
    <property type="entry name" value="SODIUM/POTASSIUM/CALCIUM EXCHANGER"/>
    <property type="match status" value="1"/>
</dbReference>
<comment type="caution">
    <text evidence="7">The sequence shown here is derived from an EMBL/GenBank/DDBJ whole genome shotgun (WGS) entry which is preliminary data.</text>
</comment>
<dbReference type="EMBL" id="JAAGRR010000205">
    <property type="protein sequence ID" value="NDY43549.1"/>
    <property type="molecule type" value="Genomic_DNA"/>
</dbReference>
<dbReference type="InterPro" id="IPR004481">
    <property type="entry name" value="K/Na/Ca-exchanger"/>
</dbReference>
<evidence type="ECO:0000256" key="4">
    <source>
        <dbReference type="ARBA" id="ARBA00023136"/>
    </source>
</evidence>
<reference evidence="7 8" key="1">
    <citation type="submission" date="2020-02" db="EMBL/GenBank/DDBJ databases">
        <title>Comparative genomics of sulfur disproportionating microorganisms.</title>
        <authorList>
            <person name="Ward L.M."/>
            <person name="Bertran E."/>
            <person name="Johnston D.T."/>
        </authorList>
    </citation>
    <scope>NUCLEOTIDE SEQUENCE [LARGE SCALE GENOMIC DNA]</scope>
    <source>
        <strain evidence="7 8">DSM 100025</strain>
    </source>
</reference>
<evidence type="ECO:0000256" key="2">
    <source>
        <dbReference type="ARBA" id="ARBA00022692"/>
    </source>
</evidence>
<feature type="non-terminal residue" evidence="7">
    <location>
        <position position="162"/>
    </location>
</feature>
<proteinExistence type="predicted"/>
<evidence type="ECO:0000256" key="1">
    <source>
        <dbReference type="ARBA" id="ARBA00004141"/>
    </source>
</evidence>
<sequence>MLIDAGLLLLGLALLVGGGEVTVRGASALAREAGVPPVVVGLTVVAFGTSAPELAVNVAAAVTGRGGVCFGNIVGSNLANIGLILGTSALLRPIRIRGVIITREIPMMLLATAAALVLGFDGALRGLPEAYDRADGLVLVLLFGVFLYYTAADVLRNRPDDA</sequence>
<evidence type="ECO:0000313" key="7">
    <source>
        <dbReference type="EMBL" id="NDY43549.1"/>
    </source>
</evidence>
<gene>
    <name evidence="7" type="ORF">G3N55_11955</name>
</gene>
<comment type="subcellular location">
    <subcellularLocation>
        <location evidence="1">Membrane</location>
        <topology evidence="1">Multi-pass membrane protein</topology>
    </subcellularLocation>
</comment>
<feature type="transmembrane region" description="Helical" evidence="5">
    <location>
        <begin position="73"/>
        <end position="93"/>
    </location>
</feature>
<dbReference type="InterPro" id="IPR044880">
    <property type="entry name" value="NCX_ion-bd_dom_sf"/>
</dbReference>
<evidence type="ECO:0000313" key="8">
    <source>
        <dbReference type="Proteomes" id="UP000469346"/>
    </source>
</evidence>
<feature type="domain" description="Sodium/calcium exchanger membrane region" evidence="6">
    <location>
        <begin position="5"/>
        <end position="150"/>
    </location>
</feature>
<dbReference type="GO" id="GO:0005886">
    <property type="term" value="C:plasma membrane"/>
    <property type="evidence" value="ECO:0007669"/>
    <property type="project" value="TreeGrafter"/>
</dbReference>
<organism evidence="7 8">
    <name type="scientific">Dissulfurirhabdus thermomarina</name>
    <dbReference type="NCBI Taxonomy" id="1765737"/>
    <lineage>
        <taxon>Bacteria</taxon>
        <taxon>Deltaproteobacteria</taxon>
        <taxon>Dissulfurirhabdaceae</taxon>
        <taxon>Dissulfurirhabdus</taxon>
    </lineage>
</organism>
<dbReference type="Proteomes" id="UP000469346">
    <property type="component" value="Unassembled WGS sequence"/>
</dbReference>
<dbReference type="GO" id="GO:0006874">
    <property type="term" value="P:intracellular calcium ion homeostasis"/>
    <property type="evidence" value="ECO:0007669"/>
    <property type="project" value="TreeGrafter"/>
</dbReference>
<dbReference type="GO" id="GO:0005262">
    <property type="term" value="F:calcium channel activity"/>
    <property type="evidence" value="ECO:0007669"/>
    <property type="project" value="TreeGrafter"/>
</dbReference>
<feature type="transmembrane region" description="Helical" evidence="5">
    <location>
        <begin position="105"/>
        <end position="124"/>
    </location>
</feature>
<dbReference type="GO" id="GO:0008273">
    <property type="term" value="F:calcium, potassium:sodium antiporter activity"/>
    <property type="evidence" value="ECO:0007669"/>
    <property type="project" value="TreeGrafter"/>
</dbReference>
<dbReference type="InterPro" id="IPR004837">
    <property type="entry name" value="NaCa_Exmemb"/>
</dbReference>
<evidence type="ECO:0000256" key="3">
    <source>
        <dbReference type="ARBA" id="ARBA00022989"/>
    </source>
</evidence>
<keyword evidence="3 5" id="KW-1133">Transmembrane helix</keyword>
<dbReference type="AlphaFoldDB" id="A0A6N9TQV0"/>
<dbReference type="RefSeq" id="WP_374001956.1">
    <property type="nucleotide sequence ID" value="NZ_JAAGRR010000205.1"/>
</dbReference>
<evidence type="ECO:0000259" key="6">
    <source>
        <dbReference type="Pfam" id="PF01699"/>
    </source>
</evidence>